<comment type="function">
    <text evidence="1">Produces ATP from ADP in the presence of a proton gradient across the membrane. The gamma chain is believed to be important in regulating ATPase activity and the flow of protons through the CF(0) complex.</text>
</comment>
<evidence type="ECO:0000256" key="7">
    <source>
        <dbReference type="ARBA" id="ARBA00023136"/>
    </source>
</evidence>
<proteinExistence type="inferred from homology"/>
<evidence type="ECO:0000256" key="9">
    <source>
        <dbReference type="ARBA" id="ARBA00023310"/>
    </source>
</evidence>
<sequence length="281" mass="32235">MARYHELGRYRDKLDDIHGIMHSMKTLAQMETHKLAKIIEAQHTIQQQIKAVTCDFLHFYGSNLPKWQGKRQSVLLIGTERGFCGDFNPKIIEAFKQHFSNADNEIRLIAVGNKLQPLLESASLSTNTPLFLAGANVCEEVGNLTELLAQTWAESQSTDELYAIYHAFPEEEIRIEKLLPAFNDHEDLHCPQQAQTHAPLLNLTAEAFLLELTDHALQHNLHHLLYDSLMAENLQRVRHLENATRHLEQKSETLGKRMNVLRQEEIIEEIEVILLNQVDPI</sequence>
<comment type="similarity">
    <text evidence="3">Belongs to the ATPase gamma chain family.</text>
</comment>
<keyword evidence="7" id="KW-0472">Membrane</keyword>
<reference evidence="10 11" key="1">
    <citation type="submission" date="2020-06" db="EMBL/GenBank/DDBJ databases">
        <authorList>
            <person name="Scott K."/>
        </authorList>
    </citation>
    <scope>NUCLEOTIDE SEQUENCE [LARGE SCALE GENOMIC DNA]</scope>
    <source>
        <strain evidence="10 11">HH1</strain>
    </source>
</reference>
<dbReference type="Pfam" id="PF00231">
    <property type="entry name" value="ATP-synt"/>
    <property type="match status" value="1"/>
</dbReference>
<dbReference type="SUPFAM" id="SSF52943">
    <property type="entry name" value="ATP synthase (F1-ATPase), gamma subunit"/>
    <property type="match status" value="1"/>
</dbReference>
<organism evidence="10 11">
    <name type="scientific">Thiomicrorhabdus heinhorstiae</name>
    <dbReference type="NCBI Taxonomy" id="2748010"/>
    <lineage>
        <taxon>Bacteria</taxon>
        <taxon>Pseudomonadati</taxon>
        <taxon>Pseudomonadota</taxon>
        <taxon>Gammaproteobacteria</taxon>
        <taxon>Thiotrichales</taxon>
        <taxon>Piscirickettsiaceae</taxon>
        <taxon>Thiomicrorhabdus</taxon>
    </lineage>
</organism>
<evidence type="ECO:0000313" key="11">
    <source>
        <dbReference type="Proteomes" id="UP001193680"/>
    </source>
</evidence>
<evidence type="ECO:0000256" key="3">
    <source>
        <dbReference type="ARBA" id="ARBA00007681"/>
    </source>
</evidence>
<keyword evidence="5" id="KW-0375">Hydrogen ion transport</keyword>
<evidence type="ECO:0000256" key="8">
    <source>
        <dbReference type="ARBA" id="ARBA00023196"/>
    </source>
</evidence>
<dbReference type="PRINTS" id="PR00126">
    <property type="entry name" value="ATPASEGAMMA"/>
</dbReference>
<keyword evidence="6" id="KW-0406">Ion transport</keyword>
<dbReference type="Proteomes" id="UP001193680">
    <property type="component" value="Unassembled WGS sequence"/>
</dbReference>
<dbReference type="EMBL" id="JACBGI020000006">
    <property type="protein sequence ID" value="MBF6057717.1"/>
    <property type="molecule type" value="Genomic_DNA"/>
</dbReference>
<dbReference type="InterPro" id="IPR035968">
    <property type="entry name" value="ATP_synth_F1_ATPase_gsu"/>
</dbReference>
<dbReference type="Gene3D" id="3.40.1380.10">
    <property type="match status" value="1"/>
</dbReference>
<keyword evidence="8" id="KW-0139">CF(1)</keyword>
<reference evidence="10 11" key="2">
    <citation type="submission" date="2020-11" db="EMBL/GenBank/DDBJ databases">
        <title>Sulfur oxidizing isolate from Hospital Hole Sinkhole.</title>
        <authorList>
            <person name="Scott K.M."/>
        </authorList>
    </citation>
    <scope>NUCLEOTIDE SEQUENCE [LARGE SCALE GENOMIC DNA]</scope>
    <source>
        <strain evidence="10 11">HH1</strain>
    </source>
</reference>
<dbReference type="InterPro" id="IPR000131">
    <property type="entry name" value="ATP_synth_F1_gsu"/>
</dbReference>
<evidence type="ECO:0000256" key="4">
    <source>
        <dbReference type="ARBA" id="ARBA00022448"/>
    </source>
</evidence>
<keyword evidence="4" id="KW-0813">Transport</keyword>
<evidence type="ECO:0000256" key="6">
    <source>
        <dbReference type="ARBA" id="ARBA00023065"/>
    </source>
</evidence>
<keyword evidence="9" id="KW-0066">ATP synthesis</keyword>
<protein>
    <submittedName>
        <fullName evidence="10">F0F1 ATP synthase subunit gamma</fullName>
    </submittedName>
</protein>
<keyword evidence="11" id="KW-1185">Reference proteome</keyword>
<evidence type="ECO:0000256" key="5">
    <source>
        <dbReference type="ARBA" id="ARBA00022781"/>
    </source>
</evidence>
<comment type="caution">
    <text evidence="10">The sequence shown here is derived from an EMBL/GenBank/DDBJ whole genome shotgun (WGS) entry which is preliminary data.</text>
</comment>
<accession>A0ABS0BV63</accession>
<evidence type="ECO:0000313" key="10">
    <source>
        <dbReference type="EMBL" id="MBF6057717.1"/>
    </source>
</evidence>
<evidence type="ECO:0000256" key="1">
    <source>
        <dbReference type="ARBA" id="ARBA00003456"/>
    </source>
</evidence>
<evidence type="ECO:0000256" key="2">
    <source>
        <dbReference type="ARBA" id="ARBA00004170"/>
    </source>
</evidence>
<gene>
    <name evidence="10" type="ORF">H8792_005125</name>
</gene>
<dbReference type="RefSeq" id="WP_185977866.1">
    <property type="nucleotide sequence ID" value="NZ_JACBGI020000006.1"/>
</dbReference>
<comment type="subcellular location">
    <subcellularLocation>
        <location evidence="2">Membrane</location>
        <topology evidence="2">Peripheral membrane protein</topology>
    </subcellularLocation>
</comment>
<dbReference type="Gene3D" id="1.10.287.80">
    <property type="entry name" value="ATP synthase, gamma subunit, helix hairpin domain"/>
    <property type="match status" value="1"/>
</dbReference>
<name>A0ABS0BV63_9GAMM</name>